<gene>
    <name evidence="2" type="ORF">IE077_000760</name>
</gene>
<comment type="caution">
    <text evidence="2">The sequence shown here is derived from an EMBL/GenBank/DDBJ whole genome shotgun (WGS) entry which is preliminary data.</text>
</comment>
<evidence type="ECO:0000313" key="3">
    <source>
        <dbReference type="Proteomes" id="UP000823046"/>
    </source>
</evidence>
<evidence type="ECO:0000313" key="2">
    <source>
        <dbReference type="EMBL" id="KAF8822228.1"/>
    </source>
</evidence>
<keyword evidence="3" id="KW-1185">Reference proteome</keyword>
<name>A0ABQ7JE49_9APIC</name>
<accession>A0ABQ7JE49</accession>
<organism evidence="2 3">
    <name type="scientific">Cardiosporidium cionae</name>
    <dbReference type="NCBI Taxonomy" id="476202"/>
    <lineage>
        <taxon>Eukaryota</taxon>
        <taxon>Sar</taxon>
        <taxon>Alveolata</taxon>
        <taxon>Apicomplexa</taxon>
        <taxon>Aconoidasida</taxon>
        <taxon>Nephromycida</taxon>
        <taxon>Cardiosporidium</taxon>
    </lineage>
</organism>
<reference evidence="2 3" key="1">
    <citation type="journal article" date="2020" name="bioRxiv">
        <title>Metabolic contributions of an alphaproteobacterial endosymbiont in the apicomplexan Cardiosporidium cionae.</title>
        <authorList>
            <person name="Hunter E.S."/>
            <person name="Paight C.J."/>
            <person name="Lane C.E."/>
        </authorList>
    </citation>
    <scope>NUCLEOTIDE SEQUENCE [LARGE SCALE GENOMIC DNA]</scope>
    <source>
        <strain evidence="2">ESH_2018</strain>
    </source>
</reference>
<feature type="region of interest" description="Disordered" evidence="1">
    <location>
        <begin position="160"/>
        <end position="182"/>
    </location>
</feature>
<dbReference type="Proteomes" id="UP000823046">
    <property type="component" value="Unassembled WGS sequence"/>
</dbReference>
<sequence length="213" mass="22461">MSHSNIAAKALTDKKLPLLINVCGFANAQYSIPGAFLSRFRTVVNDVTGMNEQSYHPAITGVTKSITPTIDTLAATAGLSNKNPPAYASGNNAYAFPTPVVDVIKNHQAGRYPVASFVSNAAASSTNRIGNFISEAPLANALASTTNNIISQTQEVANSGYPWSYETPPQAPQTTTNNADPTNNEAYMDDVLTAALIQTAIDSMSEKATMETA</sequence>
<dbReference type="EMBL" id="JADAQX010000071">
    <property type="protein sequence ID" value="KAF8822228.1"/>
    <property type="molecule type" value="Genomic_DNA"/>
</dbReference>
<evidence type="ECO:0000256" key="1">
    <source>
        <dbReference type="SAM" id="MobiDB-lite"/>
    </source>
</evidence>
<protein>
    <submittedName>
        <fullName evidence="2">Uncharacterized protein</fullName>
    </submittedName>
</protein>
<proteinExistence type="predicted"/>